<keyword evidence="1" id="KW-1133">Transmembrane helix</keyword>
<dbReference type="AlphaFoldDB" id="A0A2T3Z6I0"/>
<dbReference type="EMBL" id="KZ679263">
    <property type="protein sequence ID" value="PTB40413.1"/>
    <property type="molecule type" value="Genomic_DNA"/>
</dbReference>
<feature type="transmembrane region" description="Helical" evidence="1">
    <location>
        <begin position="95"/>
        <end position="117"/>
    </location>
</feature>
<name>A0A2T3Z6I0_TRIA4</name>
<evidence type="ECO:0000313" key="3">
    <source>
        <dbReference type="Proteomes" id="UP000240493"/>
    </source>
</evidence>
<reference evidence="2 3" key="1">
    <citation type="submission" date="2016-07" db="EMBL/GenBank/DDBJ databases">
        <title>Multiple horizontal gene transfer events from other fungi enriched the ability of initially mycotrophic Trichoderma (Ascomycota) to feed on dead plant biomass.</title>
        <authorList>
            <consortium name="DOE Joint Genome Institute"/>
            <person name="Aerts A."/>
            <person name="Atanasova L."/>
            <person name="Chenthamara K."/>
            <person name="Zhang J."/>
            <person name="Grujic M."/>
            <person name="Henrissat B."/>
            <person name="Kuo A."/>
            <person name="Salamov A."/>
            <person name="Lipzen A."/>
            <person name="Labutti K."/>
            <person name="Barry K."/>
            <person name="Miao Y."/>
            <person name="Rahimi M.J."/>
            <person name="Shen Q."/>
            <person name="Grigoriev I.V."/>
            <person name="Kubicek C.P."/>
            <person name="Druzhinina I.S."/>
        </authorList>
    </citation>
    <scope>NUCLEOTIDE SEQUENCE [LARGE SCALE GENOMIC DNA]</scope>
    <source>
        <strain evidence="2 3">CBS 433.97</strain>
    </source>
</reference>
<evidence type="ECO:0000256" key="1">
    <source>
        <dbReference type="SAM" id="Phobius"/>
    </source>
</evidence>
<dbReference type="Proteomes" id="UP000240493">
    <property type="component" value="Unassembled WGS sequence"/>
</dbReference>
<keyword evidence="1" id="KW-0812">Transmembrane</keyword>
<accession>A0A2T3Z6I0</accession>
<feature type="transmembrane region" description="Helical" evidence="1">
    <location>
        <begin position="12"/>
        <end position="30"/>
    </location>
</feature>
<proteinExistence type="predicted"/>
<feature type="transmembrane region" description="Helical" evidence="1">
    <location>
        <begin position="123"/>
        <end position="148"/>
    </location>
</feature>
<keyword evidence="3" id="KW-1185">Reference proteome</keyword>
<organism evidence="2 3">
    <name type="scientific">Trichoderma asperellum (strain ATCC 204424 / CBS 433.97 / NBRC 101777)</name>
    <dbReference type="NCBI Taxonomy" id="1042311"/>
    <lineage>
        <taxon>Eukaryota</taxon>
        <taxon>Fungi</taxon>
        <taxon>Dikarya</taxon>
        <taxon>Ascomycota</taxon>
        <taxon>Pezizomycotina</taxon>
        <taxon>Sordariomycetes</taxon>
        <taxon>Hypocreomycetidae</taxon>
        <taxon>Hypocreales</taxon>
        <taxon>Hypocreaceae</taxon>
        <taxon>Trichoderma</taxon>
    </lineage>
</organism>
<sequence length="165" mass="18402">MILEIDNSINPYYFIFAGFCSWLLLAGFLVSPSTYASVQHTNALDKSGEVGKSIINAVRNVPLIYIASFACLGATVGLIWLWHRWRLNHIWISRYLIVPTLMHSAVGLGTAILNIYSIQGGQWSITAIVTVSIVGAWLVISVGLYILYNFFLLPRLKELPGTRMI</sequence>
<feature type="transmembrane region" description="Helical" evidence="1">
    <location>
        <begin position="63"/>
        <end position="83"/>
    </location>
</feature>
<evidence type="ECO:0000313" key="2">
    <source>
        <dbReference type="EMBL" id="PTB40413.1"/>
    </source>
</evidence>
<gene>
    <name evidence="2" type="ORF">M441DRAFT_70211</name>
</gene>
<dbReference type="OrthoDB" id="3254104at2759"/>
<protein>
    <submittedName>
        <fullName evidence="2">Uncharacterized protein</fullName>
    </submittedName>
</protein>
<keyword evidence="1" id="KW-0472">Membrane</keyword>